<name>A0A174X0I2_9BACT</name>
<reference evidence="1" key="3">
    <citation type="submission" date="2022-11" db="EMBL/GenBank/DDBJ databases">
        <title>Genomic repertoires linked with pathogenic potency of arthritogenic Prevotella copri isolated from the gut of rheumatoid arthritis patients.</title>
        <authorList>
            <person name="Nii T."/>
            <person name="Maeda Y."/>
            <person name="Motooka D."/>
            <person name="Naito M."/>
            <person name="Matsumoto Y."/>
            <person name="Ogawa T."/>
            <person name="Oguro-Igashira E."/>
            <person name="Kishikawa T."/>
            <person name="Yamashita M."/>
            <person name="Koizumi S."/>
            <person name="Kurakawa T."/>
            <person name="Okumura R."/>
            <person name="Kayama H."/>
            <person name="Murakami M."/>
            <person name="Sakaguchi T."/>
            <person name="Das B."/>
            <person name="Nakamura S."/>
            <person name="Okada Y."/>
            <person name="Kumanogoh A."/>
            <person name="Takeda K."/>
        </authorList>
    </citation>
    <scope>NUCLEOTIDE SEQUENCE</scope>
    <source>
        <strain evidence="2">H012_8</strain>
        <strain evidence="1">H105_2-2</strain>
        <strain evidence="3">RA-N001-16</strain>
    </source>
</reference>
<dbReference type="Proteomes" id="UP000390763">
    <property type="component" value="Unassembled WGS sequence"/>
</dbReference>
<dbReference type="EMBL" id="QRNN01000041">
    <property type="protein sequence ID" value="RHK47821.1"/>
    <property type="molecule type" value="Genomic_DNA"/>
</dbReference>
<evidence type="ECO:0000313" key="17">
    <source>
        <dbReference type="Proteomes" id="UP000284548"/>
    </source>
</evidence>
<protein>
    <submittedName>
        <fullName evidence="9">Uncharacterized protein</fullName>
    </submittedName>
</protein>
<proteinExistence type="predicted"/>
<evidence type="ECO:0000313" key="20">
    <source>
        <dbReference type="Proteomes" id="UP000285236"/>
    </source>
</evidence>
<evidence type="ECO:0000313" key="16">
    <source>
        <dbReference type="EMBL" id="RHK47821.1"/>
    </source>
</evidence>
<dbReference type="Proteomes" id="UP001208620">
    <property type="component" value="Unassembled WGS sequence"/>
</dbReference>
<reference evidence="23 24" key="2">
    <citation type="submission" date="2019-09" db="EMBL/GenBank/DDBJ databases">
        <title>Distinct polysaccharide growth profiles of human intestinal Prevotella copri isolates.</title>
        <authorList>
            <person name="Fehlner-Peach H."/>
            <person name="Magnabosco C."/>
            <person name="Raghavan V."/>
            <person name="Scher J.U."/>
            <person name="Tett A."/>
            <person name="Cox L.M."/>
            <person name="Gottsegen C."/>
            <person name="Watters A."/>
            <person name="Wiltshire- Gordon J.D."/>
            <person name="Segata N."/>
            <person name="Bonneau R."/>
            <person name="Littman D.R."/>
        </authorList>
    </citation>
    <scope>NUCLEOTIDE SEQUENCE [LARGE SCALE GENOMIC DNA]</scope>
    <source>
        <strain evidence="9 23">BVe41219</strain>
        <strain evidence="29">iAA108</strain>
        <strain evidence="6">IAA108</strain>
        <strain evidence="8">IAK279</strain>
        <strain evidence="24">iAK279</strain>
        <strain evidence="5">IAP146</strain>
        <strain evidence="27">iAP146</strain>
        <strain evidence="10">IAU3127</strain>
        <strain evidence="28">iAU3127</strain>
        <strain evidence="25">iK21513</strain>
        <strain evidence="4">IK21513</strain>
        <strain evidence="7">IP54</strain>
        <strain evidence="26">iP54</strain>
    </source>
</reference>
<dbReference type="EMBL" id="QSFW01000007">
    <property type="protein sequence ID" value="RHA88027.1"/>
    <property type="molecule type" value="Genomic_DNA"/>
</dbReference>
<evidence type="ECO:0000313" key="15">
    <source>
        <dbReference type="EMBL" id="RHH84550.1"/>
    </source>
</evidence>
<dbReference type="Proteomes" id="UP000285236">
    <property type="component" value="Unassembled WGS sequence"/>
</dbReference>
<evidence type="ECO:0000313" key="13">
    <source>
        <dbReference type="EMBL" id="RGX93411.1"/>
    </source>
</evidence>
<dbReference type="EMBL" id="VZBQ01000089">
    <property type="protein sequence ID" value="MQN89781.1"/>
    <property type="molecule type" value="Genomic_DNA"/>
</dbReference>
<sequence length="63" mass="6905">MMTIEEYRAAILQALLDAKNEDGTPAITPREAQEALNGFTDDELQDGILWNSPEDVASIILEG</sequence>
<dbReference type="EMBL" id="VZAZ01000075">
    <property type="protein sequence ID" value="MQO56863.1"/>
    <property type="molecule type" value="Genomic_DNA"/>
</dbReference>
<evidence type="ECO:0000313" key="4">
    <source>
        <dbReference type="EMBL" id="MQN10673.1"/>
    </source>
</evidence>
<gene>
    <name evidence="16" type="ORF">DW064_10265</name>
    <name evidence="15" type="ORF">DW192_02985</name>
    <name evidence="14" type="ORF">DW916_04555</name>
    <name evidence="12" type="ORF">DWV53_02400</name>
    <name evidence="11" type="ORF">DWW35_12580</name>
    <name evidence="13" type="ORF">DXA63_10160</name>
    <name evidence="10" type="ORF">F7D31_12560</name>
    <name evidence="9" type="ORF">F7D42_14445</name>
    <name evidence="7" type="ORF">F7D59_07960</name>
    <name evidence="8" type="ORF">F7D62_12210</name>
    <name evidence="6" type="ORF">F7D74_03450</name>
    <name evidence="5" type="ORF">F7D90_13305</name>
    <name evidence="4" type="ORF">F7D97_12255</name>
    <name evidence="3" type="ORF">ONS98_05625</name>
    <name evidence="1" type="ORF">ONT01_09675</name>
    <name evidence="2" type="ORF">ONT23_11800</name>
</gene>
<dbReference type="EMBL" id="VZBT01000094">
    <property type="protein sequence ID" value="MQO04848.1"/>
    <property type="molecule type" value="Genomic_DNA"/>
</dbReference>
<dbReference type="Proteomes" id="UP000358159">
    <property type="component" value="Unassembled WGS sequence"/>
</dbReference>
<dbReference type="EMBL" id="QRYP01000042">
    <property type="protein sequence ID" value="RGU93003.1"/>
    <property type="molecule type" value="Genomic_DNA"/>
</dbReference>
<evidence type="ECO:0000313" key="5">
    <source>
        <dbReference type="EMBL" id="MQN32897.1"/>
    </source>
</evidence>
<evidence type="ECO:0000313" key="7">
    <source>
        <dbReference type="EMBL" id="MQN89781.1"/>
    </source>
</evidence>
<evidence type="ECO:0000313" key="1">
    <source>
        <dbReference type="EMBL" id="MCW4138040.1"/>
    </source>
</evidence>
<dbReference type="EMBL" id="JAPDUM010000001">
    <property type="protein sequence ID" value="MCW4164705.1"/>
    <property type="molecule type" value="Genomic_DNA"/>
</dbReference>
<evidence type="ECO:0000313" key="8">
    <source>
        <dbReference type="EMBL" id="MQO04848.1"/>
    </source>
</evidence>
<evidence type="ECO:0000313" key="19">
    <source>
        <dbReference type="Proteomes" id="UP000284990"/>
    </source>
</evidence>
<dbReference type="EMBL" id="VZCC01000014">
    <property type="protein sequence ID" value="MQN83065.1"/>
    <property type="molecule type" value="Genomic_DNA"/>
</dbReference>
<dbReference type="EMBL" id="JAPDVD010000001">
    <property type="protein sequence ID" value="MCW4138040.1"/>
    <property type="molecule type" value="Genomic_DNA"/>
</dbReference>
<dbReference type="EMBL" id="QRKB01000003">
    <property type="protein sequence ID" value="RHH84550.1"/>
    <property type="molecule type" value="Genomic_DNA"/>
</dbReference>
<accession>A0A174X0I2</accession>
<evidence type="ECO:0000313" key="25">
    <source>
        <dbReference type="Proteomes" id="UP000406735"/>
    </source>
</evidence>
<evidence type="ECO:0000313" key="21">
    <source>
        <dbReference type="Proteomes" id="UP000285604"/>
    </source>
</evidence>
<evidence type="ECO:0000313" key="22">
    <source>
        <dbReference type="Proteomes" id="UP000285776"/>
    </source>
</evidence>
<dbReference type="EMBL" id="VZAP01000156">
    <property type="protein sequence ID" value="MQO93469.1"/>
    <property type="molecule type" value="Genomic_DNA"/>
</dbReference>
<dbReference type="Proteomes" id="UP000420707">
    <property type="component" value="Unassembled WGS sequence"/>
</dbReference>
<evidence type="ECO:0000313" key="3">
    <source>
        <dbReference type="EMBL" id="MCW4164705.1"/>
    </source>
</evidence>
<evidence type="ECO:0000313" key="11">
    <source>
        <dbReference type="EMBL" id="RGU93003.1"/>
    </source>
</evidence>
<dbReference type="EMBL" id="QSAV01000005">
    <property type="protein sequence ID" value="RGW82010.1"/>
    <property type="molecule type" value="Genomic_DNA"/>
</dbReference>
<evidence type="ECO:0000313" key="26">
    <source>
        <dbReference type="Proteomes" id="UP000420635"/>
    </source>
</evidence>
<evidence type="ECO:0000313" key="23">
    <source>
        <dbReference type="Proteomes" id="UP000358159"/>
    </source>
</evidence>
<evidence type="ECO:0000313" key="9">
    <source>
        <dbReference type="EMBL" id="MQO56863.1"/>
    </source>
</evidence>
<comment type="caution">
    <text evidence="9">The sequence shown here is derived from an EMBL/GenBank/DDBJ whole genome shotgun (WGS) entry which is preliminary data.</text>
</comment>
<dbReference type="Proteomes" id="UP000421283">
    <property type="component" value="Unassembled WGS sequence"/>
</dbReference>
<dbReference type="Proteomes" id="UP000421408">
    <property type="component" value="Unassembled WGS sequence"/>
</dbReference>
<dbReference type="EMBL" id="JAPDVH010000001">
    <property type="protein sequence ID" value="MCW4156202.1"/>
    <property type="molecule type" value="Genomic_DNA"/>
</dbReference>
<dbReference type="EMBL" id="VZCR01000088">
    <property type="protein sequence ID" value="MQN32897.1"/>
    <property type="molecule type" value="Genomic_DNA"/>
</dbReference>
<dbReference type="Proteomes" id="UP000285776">
    <property type="component" value="Unassembled WGS sequence"/>
</dbReference>
<evidence type="ECO:0000313" key="14">
    <source>
        <dbReference type="EMBL" id="RHA88027.1"/>
    </source>
</evidence>
<reference evidence="17 18" key="1">
    <citation type="submission" date="2018-08" db="EMBL/GenBank/DDBJ databases">
        <title>A genome reference for cultivated species of the human gut microbiota.</title>
        <authorList>
            <person name="Zou Y."/>
            <person name="Xue W."/>
            <person name="Luo G."/>
        </authorList>
    </citation>
    <scope>NUCLEOTIDE SEQUENCE [LARGE SCALE GENOMIC DNA]</scope>
    <source>
        <strain evidence="12 22">AF10-17</strain>
        <strain evidence="11 20">AF15-25</strain>
        <strain evidence="16 18">AF43-2</strain>
        <strain evidence="15 17">AM16-54</strain>
        <strain evidence="14 19">AM42-23AC</strain>
        <strain evidence="13 21">OF03-3</strain>
    </source>
</reference>
<dbReference type="Proteomes" id="UP001209476">
    <property type="component" value="Unassembled WGS sequence"/>
</dbReference>
<evidence type="ECO:0000313" key="28">
    <source>
        <dbReference type="Proteomes" id="UP000421283"/>
    </source>
</evidence>
<dbReference type="Proteomes" id="UP000284548">
    <property type="component" value="Unassembled WGS sequence"/>
</dbReference>
<evidence type="ECO:0000313" key="6">
    <source>
        <dbReference type="EMBL" id="MQN83065.1"/>
    </source>
</evidence>
<evidence type="ECO:0000313" key="10">
    <source>
        <dbReference type="EMBL" id="MQO93469.1"/>
    </source>
</evidence>
<dbReference type="Proteomes" id="UP000420635">
    <property type="component" value="Unassembled WGS sequence"/>
</dbReference>
<dbReference type="Proteomes" id="UP000285604">
    <property type="component" value="Unassembled WGS sequence"/>
</dbReference>
<dbReference type="Proteomes" id="UP000284990">
    <property type="component" value="Unassembled WGS sequence"/>
</dbReference>
<dbReference type="Proteomes" id="UP001209168">
    <property type="component" value="Unassembled WGS sequence"/>
</dbReference>
<organism evidence="9 23">
    <name type="scientific">Segatella copri</name>
    <dbReference type="NCBI Taxonomy" id="165179"/>
    <lineage>
        <taxon>Bacteria</taxon>
        <taxon>Pseudomonadati</taxon>
        <taxon>Bacteroidota</taxon>
        <taxon>Bacteroidia</taxon>
        <taxon>Bacteroidales</taxon>
        <taxon>Prevotellaceae</taxon>
        <taxon>Segatella</taxon>
    </lineage>
</organism>
<dbReference type="Proteomes" id="UP000406735">
    <property type="component" value="Unassembled WGS sequence"/>
</dbReference>
<dbReference type="Proteomes" id="UP000284562">
    <property type="component" value="Unassembled WGS sequence"/>
</dbReference>
<evidence type="ECO:0000313" key="12">
    <source>
        <dbReference type="EMBL" id="RGW82010.1"/>
    </source>
</evidence>
<dbReference type="EMBL" id="VZCY01000100">
    <property type="protein sequence ID" value="MQN10673.1"/>
    <property type="molecule type" value="Genomic_DNA"/>
</dbReference>
<evidence type="ECO:0000313" key="18">
    <source>
        <dbReference type="Proteomes" id="UP000284562"/>
    </source>
</evidence>
<dbReference type="EMBL" id="QSCI01000045">
    <property type="protein sequence ID" value="RGX93411.1"/>
    <property type="molecule type" value="Genomic_DNA"/>
</dbReference>
<dbReference type="AlphaFoldDB" id="A0A174X0I2"/>
<evidence type="ECO:0000313" key="24">
    <source>
        <dbReference type="Proteomes" id="UP000390763"/>
    </source>
</evidence>
<evidence type="ECO:0000313" key="27">
    <source>
        <dbReference type="Proteomes" id="UP000420707"/>
    </source>
</evidence>
<dbReference type="RefSeq" id="WP_118081417.1">
    <property type="nucleotide sequence ID" value="NZ_CAXTHI010000001.1"/>
</dbReference>
<evidence type="ECO:0000313" key="29">
    <source>
        <dbReference type="Proteomes" id="UP000421408"/>
    </source>
</evidence>
<evidence type="ECO:0000313" key="2">
    <source>
        <dbReference type="EMBL" id="MCW4156202.1"/>
    </source>
</evidence>